<name>A0AAQ3RZD8_VIGMU</name>
<proteinExistence type="predicted"/>
<dbReference type="EMBL" id="CP144696">
    <property type="protein sequence ID" value="WVZ09859.1"/>
    <property type="molecule type" value="Genomic_DNA"/>
</dbReference>
<dbReference type="Proteomes" id="UP001374535">
    <property type="component" value="Chromosome 5"/>
</dbReference>
<gene>
    <name evidence="1" type="ORF">V8G54_014389</name>
</gene>
<protein>
    <submittedName>
        <fullName evidence="1">Uncharacterized protein</fullName>
    </submittedName>
</protein>
<sequence length="104" mass="11072">MGTPATKLSRVEFHPLCVKNPPMALCASTSSCGAHPTMNPLSLVPSSNSAATRSSLSFPATISGRITHKNLFLLFTKPYQNSISLSLVTVAMLPKLTYSTDFNG</sequence>
<dbReference type="AlphaFoldDB" id="A0AAQ3RZD8"/>
<keyword evidence="2" id="KW-1185">Reference proteome</keyword>
<reference evidence="1 2" key="1">
    <citation type="journal article" date="2023" name="Life. Sci Alliance">
        <title>Evolutionary insights into 3D genome organization and epigenetic landscape of Vigna mungo.</title>
        <authorList>
            <person name="Junaid A."/>
            <person name="Singh B."/>
            <person name="Bhatia S."/>
        </authorList>
    </citation>
    <scope>NUCLEOTIDE SEQUENCE [LARGE SCALE GENOMIC DNA]</scope>
    <source>
        <strain evidence="1">Urdbean</strain>
    </source>
</reference>
<organism evidence="1 2">
    <name type="scientific">Vigna mungo</name>
    <name type="common">Black gram</name>
    <name type="synonym">Phaseolus mungo</name>
    <dbReference type="NCBI Taxonomy" id="3915"/>
    <lineage>
        <taxon>Eukaryota</taxon>
        <taxon>Viridiplantae</taxon>
        <taxon>Streptophyta</taxon>
        <taxon>Embryophyta</taxon>
        <taxon>Tracheophyta</taxon>
        <taxon>Spermatophyta</taxon>
        <taxon>Magnoliopsida</taxon>
        <taxon>eudicotyledons</taxon>
        <taxon>Gunneridae</taxon>
        <taxon>Pentapetalae</taxon>
        <taxon>rosids</taxon>
        <taxon>fabids</taxon>
        <taxon>Fabales</taxon>
        <taxon>Fabaceae</taxon>
        <taxon>Papilionoideae</taxon>
        <taxon>50 kb inversion clade</taxon>
        <taxon>NPAAA clade</taxon>
        <taxon>indigoferoid/millettioid clade</taxon>
        <taxon>Phaseoleae</taxon>
        <taxon>Vigna</taxon>
    </lineage>
</organism>
<evidence type="ECO:0000313" key="1">
    <source>
        <dbReference type="EMBL" id="WVZ09859.1"/>
    </source>
</evidence>
<dbReference type="PROSITE" id="PS51257">
    <property type="entry name" value="PROKAR_LIPOPROTEIN"/>
    <property type="match status" value="1"/>
</dbReference>
<accession>A0AAQ3RZD8</accession>
<evidence type="ECO:0000313" key="2">
    <source>
        <dbReference type="Proteomes" id="UP001374535"/>
    </source>
</evidence>